<proteinExistence type="predicted"/>
<keyword evidence="3" id="KW-1185">Reference proteome</keyword>
<dbReference type="Pfam" id="PF00583">
    <property type="entry name" value="Acetyltransf_1"/>
    <property type="match status" value="1"/>
</dbReference>
<accession>A0A8H4R8Q1</accession>
<comment type="caution">
    <text evidence="2">The sequence shown here is derived from an EMBL/GenBank/DDBJ whole genome shotgun (WGS) entry which is preliminary data.</text>
</comment>
<dbReference type="CDD" id="cd04301">
    <property type="entry name" value="NAT_SF"/>
    <property type="match status" value="1"/>
</dbReference>
<dbReference type="Gene3D" id="3.40.630.30">
    <property type="match status" value="1"/>
</dbReference>
<dbReference type="SUPFAM" id="SSF55729">
    <property type="entry name" value="Acyl-CoA N-acyltransferases (Nat)"/>
    <property type="match status" value="1"/>
</dbReference>
<reference evidence="2 3" key="1">
    <citation type="submission" date="2020-03" db="EMBL/GenBank/DDBJ databases">
        <title>Draft Genome Sequence of Cudoniella acicularis.</title>
        <authorList>
            <person name="Buettner E."/>
            <person name="Kellner H."/>
        </authorList>
    </citation>
    <scope>NUCLEOTIDE SEQUENCE [LARGE SCALE GENOMIC DNA]</scope>
    <source>
        <strain evidence="2 3">DSM 108380</strain>
    </source>
</reference>
<dbReference type="InterPro" id="IPR052523">
    <property type="entry name" value="Trichothecene_AcTrans"/>
</dbReference>
<evidence type="ECO:0000259" key="1">
    <source>
        <dbReference type="PROSITE" id="PS51186"/>
    </source>
</evidence>
<evidence type="ECO:0000313" key="2">
    <source>
        <dbReference type="EMBL" id="KAF4624968.1"/>
    </source>
</evidence>
<dbReference type="EMBL" id="JAAMPI010001503">
    <property type="protein sequence ID" value="KAF4624968.1"/>
    <property type="molecule type" value="Genomic_DNA"/>
</dbReference>
<sequence length="243" mass="27474">MNTKGSVQGRFCMKSMLITVREATLADLDTILQIRLASFQGTEQWQYRYPFYHNYPEDHAISSRRRIEEYLKDETGASGHVMLAETPCSEDSEVKIPIAWAVWRMPSSHDELVSAAELQTPEVLKQFPRRDTNLAHVKAFKSACKVARETCFGSKYGNKQMFLHNISTQPDYQRRGAATALIQWGMSFAEREGVPVTLLSNSVGIHLYTQLGFKSLGSVEVRVEGDSEMLFITPMIKEPKSSS</sequence>
<protein>
    <recommendedName>
        <fullName evidence="1">N-acetyltransferase domain-containing protein</fullName>
    </recommendedName>
</protein>
<dbReference type="PANTHER" id="PTHR42791:SF2">
    <property type="entry name" value="N-ACETYLTRANSFERASE DOMAIN-CONTAINING PROTEIN"/>
    <property type="match status" value="1"/>
</dbReference>
<organism evidence="2 3">
    <name type="scientific">Cudoniella acicularis</name>
    <dbReference type="NCBI Taxonomy" id="354080"/>
    <lineage>
        <taxon>Eukaryota</taxon>
        <taxon>Fungi</taxon>
        <taxon>Dikarya</taxon>
        <taxon>Ascomycota</taxon>
        <taxon>Pezizomycotina</taxon>
        <taxon>Leotiomycetes</taxon>
        <taxon>Helotiales</taxon>
        <taxon>Tricladiaceae</taxon>
        <taxon>Cudoniella</taxon>
    </lineage>
</organism>
<dbReference type="PANTHER" id="PTHR42791">
    <property type="entry name" value="GNAT FAMILY ACETYLTRANSFERASE"/>
    <property type="match status" value="1"/>
</dbReference>
<dbReference type="Proteomes" id="UP000566819">
    <property type="component" value="Unassembled WGS sequence"/>
</dbReference>
<name>A0A8H4R8Q1_9HELO</name>
<dbReference type="InterPro" id="IPR000182">
    <property type="entry name" value="GNAT_dom"/>
</dbReference>
<dbReference type="PROSITE" id="PS51186">
    <property type="entry name" value="GNAT"/>
    <property type="match status" value="1"/>
</dbReference>
<evidence type="ECO:0000313" key="3">
    <source>
        <dbReference type="Proteomes" id="UP000566819"/>
    </source>
</evidence>
<dbReference type="OrthoDB" id="4738875at2759"/>
<feature type="domain" description="N-acetyltransferase" evidence="1">
    <location>
        <begin position="18"/>
        <end position="236"/>
    </location>
</feature>
<gene>
    <name evidence="2" type="ORF">G7Y89_g13205</name>
</gene>
<dbReference type="InterPro" id="IPR016181">
    <property type="entry name" value="Acyl_CoA_acyltransferase"/>
</dbReference>
<dbReference type="GO" id="GO:0016747">
    <property type="term" value="F:acyltransferase activity, transferring groups other than amino-acyl groups"/>
    <property type="evidence" value="ECO:0007669"/>
    <property type="project" value="InterPro"/>
</dbReference>
<dbReference type="AlphaFoldDB" id="A0A8H4R8Q1"/>